<protein>
    <recommendedName>
        <fullName evidence="4">Metalloprotease TldD/E N-terminal domain-containing protein</fullName>
    </recommendedName>
</protein>
<keyword evidence="2" id="KW-0378">Hydrolase</keyword>
<sequence>MKPITRRTFLKTTASAAVAAAAVPILPAGCLSPSREDNQGYFESEFDITDGLCQKVLAEALSKGGDFADLFFEHTIGNYVILEDGEVNRAFSRVALGVGIRTVSGEQVGYGFTQELTEKSMLAAASIAATITNANPVKSASQFVPLKINNYYPLSTLLTSVPLESKIPLVQSANDKCFALSPLVIKVNAGFHD</sequence>
<accession>X1C4V2</accession>
<dbReference type="Pfam" id="PF01523">
    <property type="entry name" value="PmbA_TldD_1st"/>
    <property type="match status" value="1"/>
</dbReference>
<keyword evidence="1" id="KW-0645">Protease</keyword>
<dbReference type="InterPro" id="IPR035068">
    <property type="entry name" value="TldD/PmbA_N"/>
</dbReference>
<evidence type="ECO:0000256" key="3">
    <source>
        <dbReference type="ARBA" id="ARBA00023049"/>
    </source>
</evidence>
<reference evidence="5" key="1">
    <citation type="journal article" date="2014" name="Front. Microbiol.">
        <title>High frequency of phylogenetically diverse reductive dehalogenase-homologous genes in deep subseafloor sedimentary metagenomes.</title>
        <authorList>
            <person name="Kawai M."/>
            <person name="Futagami T."/>
            <person name="Toyoda A."/>
            <person name="Takaki Y."/>
            <person name="Nishi S."/>
            <person name="Hori S."/>
            <person name="Arai W."/>
            <person name="Tsubouchi T."/>
            <person name="Morono Y."/>
            <person name="Uchiyama I."/>
            <person name="Ito T."/>
            <person name="Fujiyama A."/>
            <person name="Inagaki F."/>
            <person name="Takami H."/>
        </authorList>
    </citation>
    <scope>NUCLEOTIDE SEQUENCE</scope>
    <source>
        <strain evidence="5">Expedition CK06-06</strain>
    </source>
</reference>
<dbReference type="InterPro" id="IPR019546">
    <property type="entry name" value="TAT_signal_bac_arc"/>
</dbReference>
<dbReference type="PANTHER" id="PTHR30624">
    <property type="entry name" value="UNCHARACTERIZED PROTEIN TLDD AND PMBA"/>
    <property type="match status" value="1"/>
</dbReference>
<dbReference type="InterPro" id="IPR002510">
    <property type="entry name" value="Metalloprtase-TldD/E_N"/>
</dbReference>
<evidence type="ECO:0000313" key="5">
    <source>
        <dbReference type="EMBL" id="GAG88377.1"/>
    </source>
</evidence>
<dbReference type="NCBIfam" id="TIGR01409">
    <property type="entry name" value="TAT_signal_seq"/>
    <property type="match status" value="1"/>
</dbReference>
<dbReference type="Gene3D" id="3.30.2290.10">
    <property type="entry name" value="PmbA/TldD superfamily"/>
    <property type="match status" value="1"/>
</dbReference>
<dbReference type="PROSITE" id="PS51318">
    <property type="entry name" value="TAT"/>
    <property type="match status" value="1"/>
</dbReference>
<dbReference type="GO" id="GO:0006508">
    <property type="term" value="P:proteolysis"/>
    <property type="evidence" value="ECO:0007669"/>
    <property type="project" value="UniProtKB-KW"/>
</dbReference>
<keyword evidence="3" id="KW-0482">Metalloprotease</keyword>
<gene>
    <name evidence="5" type="ORF">S01H4_32480</name>
</gene>
<evidence type="ECO:0000256" key="1">
    <source>
        <dbReference type="ARBA" id="ARBA00022670"/>
    </source>
</evidence>
<feature type="domain" description="Metalloprotease TldD/E N-terminal" evidence="4">
    <location>
        <begin position="68"/>
        <end position="129"/>
    </location>
</feature>
<feature type="non-terminal residue" evidence="5">
    <location>
        <position position="193"/>
    </location>
</feature>
<dbReference type="GO" id="GO:0005829">
    <property type="term" value="C:cytosol"/>
    <property type="evidence" value="ECO:0007669"/>
    <property type="project" value="TreeGrafter"/>
</dbReference>
<organism evidence="5">
    <name type="scientific">marine sediment metagenome</name>
    <dbReference type="NCBI Taxonomy" id="412755"/>
    <lineage>
        <taxon>unclassified sequences</taxon>
        <taxon>metagenomes</taxon>
        <taxon>ecological metagenomes</taxon>
    </lineage>
</organism>
<dbReference type="InterPro" id="IPR036059">
    <property type="entry name" value="TldD/PmbA_sf"/>
</dbReference>
<dbReference type="GO" id="GO:0008237">
    <property type="term" value="F:metallopeptidase activity"/>
    <property type="evidence" value="ECO:0007669"/>
    <property type="project" value="UniProtKB-KW"/>
</dbReference>
<dbReference type="InterPro" id="IPR006311">
    <property type="entry name" value="TAT_signal"/>
</dbReference>
<comment type="caution">
    <text evidence="5">The sequence shown here is derived from an EMBL/GenBank/DDBJ whole genome shotgun (WGS) entry which is preliminary data.</text>
</comment>
<dbReference type="SUPFAM" id="SSF111283">
    <property type="entry name" value="Putative modulator of DNA gyrase, PmbA/TldD"/>
    <property type="match status" value="1"/>
</dbReference>
<proteinExistence type="predicted"/>
<dbReference type="EMBL" id="BART01016982">
    <property type="protein sequence ID" value="GAG88377.1"/>
    <property type="molecule type" value="Genomic_DNA"/>
</dbReference>
<name>X1C4V2_9ZZZZ</name>
<dbReference type="AlphaFoldDB" id="X1C4V2"/>
<dbReference type="InterPro" id="IPR051463">
    <property type="entry name" value="Peptidase_U62_metallo"/>
</dbReference>
<dbReference type="PANTHER" id="PTHR30624:SF4">
    <property type="entry name" value="METALLOPROTEASE TLDD"/>
    <property type="match status" value="1"/>
</dbReference>
<evidence type="ECO:0000256" key="2">
    <source>
        <dbReference type="ARBA" id="ARBA00022801"/>
    </source>
</evidence>
<evidence type="ECO:0000259" key="4">
    <source>
        <dbReference type="Pfam" id="PF01523"/>
    </source>
</evidence>